<organism evidence="2 3">
    <name type="scientific">Flavobacterium tibetense</name>
    <dbReference type="NCBI Taxonomy" id="2233533"/>
    <lineage>
        <taxon>Bacteria</taxon>
        <taxon>Pseudomonadati</taxon>
        <taxon>Bacteroidota</taxon>
        <taxon>Flavobacteriia</taxon>
        <taxon>Flavobacteriales</taxon>
        <taxon>Flavobacteriaceae</taxon>
        <taxon>Flavobacterium</taxon>
    </lineage>
</organism>
<dbReference type="AlphaFoldDB" id="A0A365P5V9"/>
<keyword evidence="3" id="KW-1185">Reference proteome</keyword>
<feature type="transmembrane region" description="Helical" evidence="1">
    <location>
        <begin position="108"/>
        <end position="125"/>
    </location>
</feature>
<comment type="caution">
    <text evidence="2">The sequence shown here is derived from an EMBL/GenBank/DDBJ whole genome shotgun (WGS) entry which is preliminary data.</text>
</comment>
<dbReference type="EMBL" id="QLST01000001">
    <property type="protein sequence ID" value="RBA29965.1"/>
    <property type="molecule type" value="Genomic_DNA"/>
</dbReference>
<keyword evidence="1" id="KW-0472">Membrane</keyword>
<proteinExistence type="predicted"/>
<sequence length="126" mass="14186">MTNAAPILILLLLAITFLYSSFEKLTDWNGTMTWLQSHFANTFVVKYLKICLILVLVMEIITGVFCVSGIIELALKPTSKIAWYAAVFSCLTLLALLFGQRIAKDYDGARTLVIYFIPAVVLVYWL</sequence>
<gene>
    <name evidence="2" type="ORF">DPN68_00055</name>
</gene>
<accession>A0A365P5V9</accession>
<dbReference type="Proteomes" id="UP000253319">
    <property type="component" value="Unassembled WGS sequence"/>
</dbReference>
<keyword evidence="1" id="KW-1133">Transmembrane helix</keyword>
<reference evidence="2 3" key="1">
    <citation type="submission" date="2018-06" db="EMBL/GenBank/DDBJ databases">
        <title>Flavobacterium tibetense sp. nov., isolated from a wetland YonghuCo on Tibetan Plateau.</title>
        <authorList>
            <person name="Xing P."/>
            <person name="Phurbu D."/>
            <person name="Lu H."/>
        </authorList>
    </citation>
    <scope>NUCLEOTIDE SEQUENCE [LARGE SCALE GENOMIC DNA]</scope>
    <source>
        <strain evidence="2 3">YH5</strain>
    </source>
</reference>
<feature type="transmembrane region" description="Helical" evidence="1">
    <location>
        <begin position="81"/>
        <end position="102"/>
    </location>
</feature>
<evidence type="ECO:0000256" key="1">
    <source>
        <dbReference type="SAM" id="Phobius"/>
    </source>
</evidence>
<protein>
    <submittedName>
        <fullName evidence="2">DoxX family protein</fullName>
    </submittedName>
</protein>
<evidence type="ECO:0000313" key="3">
    <source>
        <dbReference type="Proteomes" id="UP000253319"/>
    </source>
</evidence>
<keyword evidence="1" id="KW-0812">Transmembrane</keyword>
<dbReference type="OrthoDB" id="957977at2"/>
<evidence type="ECO:0000313" key="2">
    <source>
        <dbReference type="EMBL" id="RBA29965.1"/>
    </source>
</evidence>
<name>A0A365P5V9_9FLAO</name>
<feature type="transmembrane region" description="Helical" evidence="1">
    <location>
        <begin position="47"/>
        <end position="74"/>
    </location>
</feature>